<dbReference type="AlphaFoldDB" id="A0A5S9QSZ5"/>
<reference evidence="1 2" key="1">
    <citation type="submission" date="2019-11" db="EMBL/GenBank/DDBJ databases">
        <authorList>
            <person name="Holert J."/>
        </authorList>
    </citation>
    <scope>NUCLEOTIDE SEQUENCE [LARGE SCALE GENOMIC DNA]</scope>
    <source>
        <strain evidence="1">BC8_1</strain>
    </source>
</reference>
<organism evidence="1 2">
    <name type="scientific">Mycolicibacterium vanbaalenii</name>
    <name type="common">Mycobacterium vanbaalenii</name>
    <dbReference type="NCBI Taxonomy" id="110539"/>
    <lineage>
        <taxon>Bacteria</taxon>
        <taxon>Bacillati</taxon>
        <taxon>Actinomycetota</taxon>
        <taxon>Actinomycetes</taxon>
        <taxon>Mycobacteriales</taxon>
        <taxon>Mycobacteriaceae</taxon>
        <taxon>Mycolicibacterium</taxon>
    </lineage>
</organism>
<sequence length="32" mass="3449">MAIRVGPIGHSVIMARTARVALPEDDYLILIG</sequence>
<dbReference type="Proteomes" id="UP000430146">
    <property type="component" value="Unassembled WGS sequence"/>
</dbReference>
<evidence type="ECO:0000313" key="2">
    <source>
        <dbReference type="Proteomes" id="UP000430146"/>
    </source>
</evidence>
<dbReference type="EMBL" id="CACSIP010000019">
    <property type="protein sequence ID" value="CAA0121700.1"/>
    <property type="molecule type" value="Genomic_DNA"/>
</dbReference>
<gene>
    <name evidence="1" type="ORF">AELLOGFF_04379</name>
</gene>
<proteinExistence type="predicted"/>
<accession>A0A5S9QSZ5</accession>
<name>A0A5S9QSZ5_MYCVN</name>
<evidence type="ECO:0000313" key="1">
    <source>
        <dbReference type="EMBL" id="CAA0121700.1"/>
    </source>
</evidence>
<keyword evidence="2" id="KW-1185">Reference proteome</keyword>
<protein>
    <submittedName>
        <fullName evidence="1">Uncharacterized protein</fullName>
    </submittedName>
</protein>